<keyword evidence="14" id="KW-0206">Cytoskeleton</keyword>
<name>A0A9Q1IK90_SYNKA</name>
<evidence type="ECO:0000256" key="13">
    <source>
        <dbReference type="ARBA" id="ARBA00023180"/>
    </source>
</evidence>
<dbReference type="Proteomes" id="UP001152622">
    <property type="component" value="Chromosome 14"/>
</dbReference>
<dbReference type="Pfam" id="PF04790">
    <property type="entry name" value="Sarcoglycan_1"/>
    <property type="match status" value="1"/>
</dbReference>
<sequence>MGHRKVVLIIPEEMVLEEYASPTEDPAGPDTGGRCVHKIGIYGWRKSCLYLLVLFLLATLVVNFALTIWIFRVIRFNTEGMGLLKVTSQGVRLQGVSEFLFPIYTQEIHSSEDYPLYVHSSQNVTLGACNGKGDVTGSLTVAPQMVKAYGQFLEFKSEKGESILSADDTQMKVGAEKLRVTGPSGALSEGSVETPLIRAENGEDLRLESPTRTLSMDAPKGVHIRAVAGSTEAISNMDIVLFAREGMLVLDAETVRLPKLPLGTGGKREPTQGLYEVCVCPDGRLYASAAGTGSTCHENSQDC</sequence>
<evidence type="ECO:0000256" key="6">
    <source>
        <dbReference type="ARBA" id="ARBA00022475"/>
    </source>
</evidence>
<comment type="function">
    <text evidence="1">Component of the sarcoglycan complex, a subcomplex of the dystrophin-glycoprotein complex which forms a link between the F-actin cytoskeleton and the extracellular matrix.</text>
</comment>
<evidence type="ECO:0000256" key="7">
    <source>
        <dbReference type="ARBA" id="ARBA00022490"/>
    </source>
</evidence>
<evidence type="ECO:0000256" key="2">
    <source>
        <dbReference type="ARBA" id="ARBA00004245"/>
    </source>
</evidence>
<evidence type="ECO:0000256" key="12">
    <source>
        <dbReference type="ARBA" id="ARBA00023157"/>
    </source>
</evidence>
<dbReference type="GO" id="GO:0005856">
    <property type="term" value="C:cytoskeleton"/>
    <property type="evidence" value="ECO:0007669"/>
    <property type="project" value="UniProtKB-SubCell"/>
</dbReference>
<accession>A0A9Q1IK90</accession>
<keyword evidence="12" id="KW-1015">Disulfide bond</keyword>
<evidence type="ECO:0000256" key="1">
    <source>
        <dbReference type="ARBA" id="ARBA00002860"/>
    </source>
</evidence>
<dbReference type="EMBL" id="JAINUF010000014">
    <property type="protein sequence ID" value="KAJ8342554.1"/>
    <property type="molecule type" value="Genomic_DNA"/>
</dbReference>
<organism evidence="16 17">
    <name type="scientific">Synaphobranchus kaupii</name>
    <name type="common">Kaup's arrowtooth eel</name>
    <dbReference type="NCBI Taxonomy" id="118154"/>
    <lineage>
        <taxon>Eukaryota</taxon>
        <taxon>Metazoa</taxon>
        <taxon>Chordata</taxon>
        <taxon>Craniata</taxon>
        <taxon>Vertebrata</taxon>
        <taxon>Euteleostomi</taxon>
        <taxon>Actinopterygii</taxon>
        <taxon>Neopterygii</taxon>
        <taxon>Teleostei</taxon>
        <taxon>Anguilliformes</taxon>
        <taxon>Synaphobranchidae</taxon>
        <taxon>Synaphobranchus</taxon>
    </lineage>
</organism>
<evidence type="ECO:0000313" key="16">
    <source>
        <dbReference type="EMBL" id="KAJ8342554.1"/>
    </source>
</evidence>
<evidence type="ECO:0000256" key="11">
    <source>
        <dbReference type="ARBA" id="ARBA00023136"/>
    </source>
</evidence>
<evidence type="ECO:0000256" key="9">
    <source>
        <dbReference type="ARBA" id="ARBA00022968"/>
    </source>
</evidence>
<keyword evidence="10 15" id="KW-1133">Transmembrane helix</keyword>
<dbReference type="AlphaFoldDB" id="A0A9Q1IK90"/>
<evidence type="ECO:0000256" key="4">
    <source>
        <dbReference type="ARBA" id="ARBA00007574"/>
    </source>
</evidence>
<comment type="subcellular location">
    <subcellularLocation>
        <location evidence="3">Cell membrane</location>
        <location evidence="3">Sarcolemma</location>
        <topology evidence="3">Single-pass type II membrane protein</topology>
    </subcellularLocation>
    <subcellularLocation>
        <location evidence="2">Cytoplasm</location>
        <location evidence="2">Cytoskeleton</location>
    </subcellularLocation>
</comment>
<proteinExistence type="inferred from homology"/>
<dbReference type="GO" id="GO:0048738">
    <property type="term" value="P:cardiac muscle tissue development"/>
    <property type="evidence" value="ECO:0007669"/>
    <property type="project" value="TreeGrafter"/>
</dbReference>
<dbReference type="PANTHER" id="PTHR12939">
    <property type="entry name" value="SARCOGLYCAN"/>
    <property type="match status" value="1"/>
</dbReference>
<dbReference type="InterPro" id="IPR039972">
    <property type="entry name" value="Sarcoglycan_gamma/delta/zeta"/>
</dbReference>
<evidence type="ECO:0000256" key="10">
    <source>
        <dbReference type="ARBA" id="ARBA00022989"/>
    </source>
</evidence>
<comment type="caution">
    <text evidence="16">The sequence shown here is derived from an EMBL/GenBank/DDBJ whole genome shotgun (WGS) entry which is preliminary data.</text>
</comment>
<keyword evidence="11 15" id="KW-0472">Membrane</keyword>
<comment type="similarity">
    <text evidence="4">Belongs to the sarcoglycan beta/delta/gamma/zeta family.</text>
</comment>
<keyword evidence="7" id="KW-0963">Cytoplasm</keyword>
<dbReference type="PANTHER" id="PTHR12939:SF4">
    <property type="entry name" value="GAMMA-SARCOGLYCAN"/>
    <property type="match status" value="1"/>
</dbReference>
<evidence type="ECO:0000256" key="3">
    <source>
        <dbReference type="ARBA" id="ARBA00004274"/>
    </source>
</evidence>
<reference evidence="16" key="1">
    <citation type="journal article" date="2023" name="Science">
        <title>Genome structures resolve the early diversification of teleost fishes.</title>
        <authorList>
            <person name="Parey E."/>
            <person name="Louis A."/>
            <person name="Montfort J."/>
            <person name="Bouchez O."/>
            <person name="Roques C."/>
            <person name="Iampietro C."/>
            <person name="Lluch J."/>
            <person name="Castinel A."/>
            <person name="Donnadieu C."/>
            <person name="Desvignes T."/>
            <person name="Floi Bucao C."/>
            <person name="Jouanno E."/>
            <person name="Wen M."/>
            <person name="Mejri S."/>
            <person name="Dirks R."/>
            <person name="Jansen H."/>
            <person name="Henkel C."/>
            <person name="Chen W.J."/>
            <person name="Zahm M."/>
            <person name="Cabau C."/>
            <person name="Klopp C."/>
            <person name="Thompson A.W."/>
            <person name="Robinson-Rechavi M."/>
            <person name="Braasch I."/>
            <person name="Lecointre G."/>
            <person name="Bobe J."/>
            <person name="Postlethwait J.H."/>
            <person name="Berthelot C."/>
            <person name="Roest Crollius H."/>
            <person name="Guiguen Y."/>
        </authorList>
    </citation>
    <scope>NUCLEOTIDE SEQUENCE</scope>
    <source>
        <strain evidence="16">WJC10195</strain>
    </source>
</reference>
<evidence type="ECO:0000256" key="8">
    <source>
        <dbReference type="ARBA" id="ARBA00022692"/>
    </source>
</evidence>
<keyword evidence="6" id="KW-1003">Cell membrane</keyword>
<keyword evidence="8 15" id="KW-0812">Transmembrane</keyword>
<dbReference type="OrthoDB" id="8881719at2759"/>
<evidence type="ECO:0000313" key="17">
    <source>
        <dbReference type="Proteomes" id="UP001152622"/>
    </source>
</evidence>
<dbReference type="GO" id="GO:0060047">
    <property type="term" value="P:heart contraction"/>
    <property type="evidence" value="ECO:0007669"/>
    <property type="project" value="TreeGrafter"/>
</dbReference>
<evidence type="ECO:0000256" key="14">
    <source>
        <dbReference type="ARBA" id="ARBA00023212"/>
    </source>
</evidence>
<protein>
    <recommendedName>
        <fullName evidence="5">Gamma-sarcoglycan</fullName>
    </recommendedName>
</protein>
<dbReference type="InterPro" id="IPR006875">
    <property type="entry name" value="Sarcoglycan"/>
</dbReference>
<keyword evidence="13" id="KW-0325">Glycoprotein</keyword>
<keyword evidence="17" id="KW-1185">Reference proteome</keyword>
<dbReference type="GO" id="GO:0016012">
    <property type="term" value="C:sarcoglycan complex"/>
    <property type="evidence" value="ECO:0007669"/>
    <property type="project" value="InterPro"/>
</dbReference>
<dbReference type="GO" id="GO:0042383">
    <property type="term" value="C:sarcolemma"/>
    <property type="evidence" value="ECO:0007669"/>
    <property type="project" value="UniProtKB-SubCell"/>
</dbReference>
<evidence type="ECO:0000256" key="15">
    <source>
        <dbReference type="SAM" id="Phobius"/>
    </source>
</evidence>
<feature type="transmembrane region" description="Helical" evidence="15">
    <location>
        <begin position="48"/>
        <end position="71"/>
    </location>
</feature>
<gene>
    <name evidence="16" type="ORF">SKAU_G00324820</name>
</gene>
<keyword evidence="9" id="KW-0735">Signal-anchor</keyword>
<evidence type="ECO:0000256" key="5">
    <source>
        <dbReference type="ARBA" id="ARBA00020453"/>
    </source>
</evidence>